<dbReference type="AlphaFoldDB" id="A0AA38FBT9"/>
<comment type="similarity">
    <text evidence="1 4">Belongs to the thiolase-like superfamily. Chalcone/stilbene synthases family.</text>
</comment>
<sequence>MKGFDFELSELSIHPPSPAEALCVLLVCVAVLRLMRKWRSNRCYLVAYTCYKPQDERKLNSETSEYVIRKSDPAPESLRFQVNVHIKSGLGQQTYAPNSFFQQPVVSSMSEGWLEMQEAFAATLSRLFQQTEIRPCDVDILIVNVCCFAPAPSLSSWIVNHFGLREDVRSYNISGMGCSAGVIALGLARDLLRVHENSYAVIASTENLTMNRYEGNDKSMMMSNCLFRVGGSSLLLSNKAKDKGRAKMEMTRLVRTHLGCNDQAYNSIVQREDDEDVMGVSLSTYLIEAAGIALKNNITTMATKVLPISEQIYFVYNMFCIRVLKSSVKPYVPNFRLAFEHFCIHPGGRAVINGIGKNLKLTEYDTEPAHMTLHRFGNTSTSGLWYEMAYMEAKRRVKKGDRVWQIALGSGFKCNTVVWKVLKKPDPVEYNVWSDCIDDYPCNTRNPFEQEYKQRFNLFSKQS</sequence>
<dbReference type="GO" id="GO:0016020">
    <property type="term" value="C:membrane"/>
    <property type="evidence" value="ECO:0007669"/>
    <property type="project" value="InterPro"/>
</dbReference>
<evidence type="ECO:0000259" key="5">
    <source>
        <dbReference type="Pfam" id="PF08392"/>
    </source>
</evidence>
<dbReference type="PANTHER" id="PTHR31561">
    <property type="entry name" value="3-KETOACYL-COA SYNTHASE"/>
    <property type="match status" value="1"/>
</dbReference>
<comment type="pathway">
    <text evidence="4">Lipid metabolism; fatty acid biosynthesis.</text>
</comment>
<dbReference type="PIRSF" id="PIRSF036417">
    <property type="entry name" value="3-ktacl-CoA_syn"/>
    <property type="match status" value="1"/>
</dbReference>
<keyword evidence="2 4" id="KW-0808">Transferase</keyword>
<dbReference type="OMA" id="TEPAHMT"/>
<dbReference type="EMBL" id="JAHRHJ020000011">
    <property type="protein sequence ID" value="KAH9295751.1"/>
    <property type="molecule type" value="Genomic_DNA"/>
</dbReference>
<evidence type="ECO:0000256" key="2">
    <source>
        <dbReference type="ARBA" id="ARBA00022679"/>
    </source>
</evidence>
<dbReference type="SUPFAM" id="SSF53901">
    <property type="entry name" value="Thiolase-like"/>
    <property type="match status" value="2"/>
</dbReference>
<comment type="caution">
    <text evidence="7">The sequence shown here is derived from an EMBL/GenBank/DDBJ whole genome shotgun (WGS) entry which is preliminary data.</text>
</comment>
<dbReference type="Proteomes" id="UP000824469">
    <property type="component" value="Unassembled WGS sequence"/>
</dbReference>
<dbReference type="InterPro" id="IPR012392">
    <property type="entry name" value="3-ktacl-CoA_syn"/>
</dbReference>
<dbReference type="InterPro" id="IPR013601">
    <property type="entry name" value="FAE1_typ3_polyketide_synth"/>
</dbReference>
<reference evidence="7 8" key="1">
    <citation type="journal article" date="2021" name="Nat. Plants">
        <title>The Taxus genome provides insights into paclitaxel biosynthesis.</title>
        <authorList>
            <person name="Xiong X."/>
            <person name="Gou J."/>
            <person name="Liao Q."/>
            <person name="Li Y."/>
            <person name="Zhou Q."/>
            <person name="Bi G."/>
            <person name="Li C."/>
            <person name="Du R."/>
            <person name="Wang X."/>
            <person name="Sun T."/>
            <person name="Guo L."/>
            <person name="Liang H."/>
            <person name="Lu P."/>
            <person name="Wu Y."/>
            <person name="Zhang Z."/>
            <person name="Ro D.K."/>
            <person name="Shang Y."/>
            <person name="Huang S."/>
            <person name="Yan J."/>
        </authorList>
    </citation>
    <scope>NUCLEOTIDE SEQUENCE [LARGE SCALE GENOMIC DNA]</scope>
    <source>
        <strain evidence="7">Ta-2019</strain>
    </source>
</reference>
<dbReference type="InterPro" id="IPR016039">
    <property type="entry name" value="Thiolase-like"/>
</dbReference>
<evidence type="ECO:0000259" key="6">
    <source>
        <dbReference type="Pfam" id="PF08541"/>
    </source>
</evidence>
<protein>
    <recommendedName>
        <fullName evidence="4">3-ketoacyl-CoA synthase</fullName>
        <ecNumber evidence="4">2.3.1.-</ecNumber>
    </recommendedName>
</protein>
<feature type="domain" description="FAE" evidence="5">
    <location>
        <begin position="38"/>
        <end position="319"/>
    </location>
</feature>
<dbReference type="Pfam" id="PF08392">
    <property type="entry name" value="FAE1_CUT1_RppA"/>
    <property type="match status" value="1"/>
</dbReference>
<feature type="domain" description="Beta-ketoacyl-[acyl-carrier-protein] synthase III C-terminal" evidence="6">
    <location>
        <begin position="340"/>
        <end position="420"/>
    </location>
</feature>
<evidence type="ECO:0000256" key="3">
    <source>
        <dbReference type="ARBA" id="ARBA00023315"/>
    </source>
</evidence>
<dbReference type="CDD" id="cd00831">
    <property type="entry name" value="CHS_like"/>
    <property type="match status" value="1"/>
</dbReference>
<organism evidence="7 8">
    <name type="scientific">Taxus chinensis</name>
    <name type="common">Chinese yew</name>
    <name type="synonym">Taxus wallichiana var. chinensis</name>
    <dbReference type="NCBI Taxonomy" id="29808"/>
    <lineage>
        <taxon>Eukaryota</taxon>
        <taxon>Viridiplantae</taxon>
        <taxon>Streptophyta</taxon>
        <taxon>Embryophyta</taxon>
        <taxon>Tracheophyta</taxon>
        <taxon>Spermatophyta</taxon>
        <taxon>Pinopsida</taxon>
        <taxon>Pinidae</taxon>
        <taxon>Conifers II</taxon>
        <taxon>Cupressales</taxon>
        <taxon>Taxaceae</taxon>
        <taxon>Taxus</taxon>
    </lineage>
</organism>
<evidence type="ECO:0000313" key="8">
    <source>
        <dbReference type="Proteomes" id="UP000824469"/>
    </source>
</evidence>
<keyword evidence="8" id="KW-1185">Reference proteome</keyword>
<dbReference type="Gene3D" id="3.40.47.10">
    <property type="match status" value="1"/>
</dbReference>
<name>A0AA38FBT9_TAXCH</name>
<evidence type="ECO:0000256" key="4">
    <source>
        <dbReference type="PIRNR" id="PIRNR036417"/>
    </source>
</evidence>
<dbReference type="GO" id="GO:0016747">
    <property type="term" value="F:acyltransferase activity, transferring groups other than amino-acyl groups"/>
    <property type="evidence" value="ECO:0007669"/>
    <property type="project" value="InterPro"/>
</dbReference>
<keyword evidence="3 4" id="KW-0012">Acyltransferase</keyword>
<evidence type="ECO:0000313" key="7">
    <source>
        <dbReference type="EMBL" id="KAH9295751.1"/>
    </source>
</evidence>
<dbReference type="Pfam" id="PF08541">
    <property type="entry name" value="ACP_syn_III_C"/>
    <property type="match status" value="1"/>
</dbReference>
<dbReference type="EC" id="2.3.1.-" evidence="4"/>
<dbReference type="GO" id="GO:0006633">
    <property type="term" value="P:fatty acid biosynthetic process"/>
    <property type="evidence" value="ECO:0007669"/>
    <property type="project" value="InterPro"/>
</dbReference>
<evidence type="ECO:0000256" key="1">
    <source>
        <dbReference type="ARBA" id="ARBA00005531"/>
    </source>
</evidence>
<gene>
    <name evidence="7" type="ORF">KI387_039339</name>
</gene>
<proteinExistence type="inferred from homology"/>
<dbReference type="InterPro" id="IPR013747">
    <property type="entry name" value="ACP_syn_III_C"/>
</dbReference>
<accession>A0AA38FBT9</accession>